<keyword evidence="1" id="KW-0472">Membrane</keyword>
<reference evidence="2 3" key="1">
    <citation type="submission" date="2019-05" db="EMBL/GenBank/DDBJ databases">
        <title>Georgenia *** sp. nov., and Georgenia *** sp. nov., isolated from the intestinal contents of plateau pika (Ochotona curzoniae) in the Qinghai-Tibet plateau of China.</title>
        <authorList>
            <person name="Tian Z."/>
        </authorList>
    </citation>
    <scope>NUCLEOTIDE SEQUENCE [LARGE SCALE GENOMIC DNA]</scope>
    <source>
        <strain evidence="2 3">Z443</strain>
    </source>
</reference>
<keyword evidence="1" id="KW-1133">Transmembrane helix</keyword>
<evidence type="ECO:0000313" key="3">
    <source>
        <dbReference type="Proteomes" id="UP000314616"/>
    </source>
</evidence>
<dbReference type="RefSeq" id="WP_139926781.1">
    <property type="nucleotide sequence ID" value="NZ_CP040915.1"/>
</dbReference>
<accession>A0A5B8BY90</accession>
<keyword evidence="1" id="KW-0812">Transmembrane</keyword>
<sequence length="127" mass="13307">MTKNNRTYRWAVGIALFTAAFLVWAIGALGVIAYEGFRGDMMYLGVLAVLVVGAAVARFRARGMARALFATAVAQALVAVVALLAGMAGERGTSALEIVGVNGMFVALFCLSGWVFRHAAAPEKVPA</sequence>
<feature type="transmembrane region" description="Helical" evidence="1">
    <location>
        <begin position="68"/>
        <end position="89"/>
    </location>
</feature>
<gene>
    <name evidence="2" type="ORF">FE374_00690</name>
</gene>
<dbReference type="OrthoDB" id="5188921at2"/>
<protein>
    <submittedName>
        <fullName evidence="2">Uncharacterized protein</fullName>
    </submittedName>
</protein>
<evidence type="ECO:0000313" key="2">
    <source>
        <dbReference type="EMBL" id="QDC23339.1"/>
    </source>
</evidence>
<evidence type="ECO:0000256" key="1">
    <source>
        <dbReference type="SAM" id="Phobius"/>
    </source>
</evidence>
<feature type="transmembrane region" description="Helical" evidence="1">
    <location>
        <begin position="95"/>
        <end position="116"/>
    </location>
</feature>
<dbReference type="Proteomes" id="UP000314616">
    <property type="component" value="Chromosome"/>
</dbReference>
<feature type="transmembrane region" description="Helical" evidence="1">
    <location>
        <begin position="12"/>
        <end position="35"/>
    </location>
</feature>
<feature type="transmembrane region" description="Helical" evidence="1">
    <location>
        <begin position="41"/>
        <end position="61"/>
    </location>
</feature>
<dbReference type="EMBL" id="CP040915">
    <property type="protein sequence ID" value="QDC23339.1"/>
    <property type="molecule type" value="Genomic_DNA"/>
</dbReference>
<proteinExistence type="predicted"/>
<name>A0A5B8BY90_9MICO</name>
<dbReference type="KEGG" id="gyu:FE374_00690"/>
<organism evidence="2 3">
    <name type="scientific">Georgenia yuyongxinii</name>
    <dbReference type="NCBI Taxonomy" id="2589797"/>
    <lineage>
        <taxon>Bacteria</taxon>
        <taxon>Bacillati</taxon>
        <taxon>Actinomycetota</taxon>
        <taxon>Actinomycetes</taxon>
        <taxon>Micrococcales</taxon>
        <taxon>Bogoriellaceae</taxon>
        <taxon>Georgenia</taxon>
    </lineage>
</organism>
<dbReference type="AlphaFoldDB" id="A0A5B8BY90"/>